<evidence type="ECO:0000256" key="1">
    <source>
        <dbReference type="ARBA" id="ARBA00004651"/>
    </source>
</evidence>
<feature type="transmembrane region" description="Helical" evidence="6">
    <location>
        <begin position="195"/>
        <end position="219"/>
    </location>
</feature>
<evidence type="ECO:0000256" key="6">
    <source>
        <dbReference type="SAM" id="Phobius"/>
    </source>
</evidence>
<protein>
    <submittedName>
        <fullName evidence="7">Putative amino acid permease</fullName>
    </submittedName>
</protein>
<name>Q6DUC2_PSEFL</name>
<dbReference type="GO" id="GO:0005886">
    <property type="term" value="C:plasma membrane"/>
    <property type="evidence" value="ECO:0007669"/>
    <property type="project" value="UniProtKB-SubCell"/>
</dbReference>
<evidence type="ECO:0000256" key="5">
    <source>
        <dbReference type="ARBA" id="ARBA00023136"/>
    </source>
</evidence>
<feature type="transmembrane region" description="Helical" evidence="6">
    <location>
        <begin position="88"/>
        <end position="108"/>
    </location>
</feature>
<sequence>MSSSPPAPESALKPTLSVFDVVAITVSGVTPASSVFVIAPFAIHQAGSGVFLAFVMAGLLALMFAFCYAELGRAHNSAGGEYVYAKRVFGGMAGYATFLTVLVMLLFIPPVLATGAATYLNNALGTNFYSQTVALVIVVCNYLLGILNIKLNAWITGTCLLLEVAALLVIVWLGFSNASQPVSILLQHADSSNHGALQLAPWALVIGAVGIGLFSYNGYGPAVLLAEDMKCKGRGVHKAVLWSLVLVVIIELVPLTALLIGAPSLSAMLASPDPIGYLLTSHGNETLARVVSGGIFLSVFNAIVAIVIQIGRVVFSSGRDALWTPTINRLFTRIHPRWDSPWLATLFLAIPSAVLSFSSNLADLTSFSVLLIMLVYLIVALSALMSRVLLRDRQHPYRMPLWPLPALLAVLGAGYLLVNLFLEASLRDIMVIIGLLALSVILYGTNGRYSPAFHKL</sequence>
<evidence type="ECO:0000256" key="4">
    <source>
        <dbReference type="ARBA" id="ARBA00022989"/>
    </source>
</evidence>
<keyword evidence="2" id="KW-1003">Cell membrane</keyword>
<evidence type="ECO:0000313" key="7">
    <source>
        <dbReference type="EMBL" id="AAT71320.1"/>
    </source>
</evidence>
<keyword evidence="5 6" id="KW-0472">Membrane</keyword>
<feature type="transmembrane region" description="Helical" evidence="6">
    <location>
        <begin position="402"/>
        <end position="422"/>
    </location>
</feature>
<dbReference type="AlphaFoldDB" id="Q6DUC2"/>
<dbReference type="InterPro" id="IPR002293">
    <property type="entry name" value="AA/rel_permease1"/>
</dbReference>
<dbReference type="GO" id="GO:0022857">
    <property type="term" value="F:transmembrane transporter activity"/>
    <property type="evidence" value="ECO:0007669"/>
    <property type="project" value="InterPro"/>
</dbReference>
<dbReference type="PANTHER" id="PTHR42770">
    <property type="entry name" value="AMINO ACID TRANSPORTER-RELATED"/>
    <property type="match status" value="1"/>
</dbReference>
<feature type="transmembrane region" description="Helical" evidence="6">
    <location>
        <begin position="21"/>
        <end position="43"/>
    </location>
</feature>
<dbReference type="PANTHER" id="PTHR42770:SF7">
    <property type="entry name" value="MEMBRANE PROTEIN"/>
    <property type="match status" value="1"/>
</dbReference>
<feature type="transmembrane region" description="Helical" evidence="6">
    <location>
        <begin position="154"/>
        <end position="175"/>
    </location>
</feature>
<feature type="transmembrane region" description="Helical" evidence="6">
    <location>
        <begin position="367"/>
        <end position="390"/>
    </location>
</feature>
<dbReference type="EMBL" id="AY644718">
    <property type="protein sequence ID" value="AAT71320.1"/>
    <property type="molecule type" value="Genomic_DNA"/>
</dbReference>
<feature type="transmembrane region" description="Helical" evidence="6">
    <location>
        <begin position="290"/>
        <end position="315"/>
    </location>
</feature>
<feature type="transmembrane region" description="Helical" evidence="6">
    <location>
        <begin position="240"/>
        <end position="270"/>
    </location>
</feature>
<dbReference type="InterPro" id="IPR050367">
    <property type="entry name" value="APC_superfamily"/>
</dbReference>
<keyword evidence="4 6" id="KW-1133">Transmembrane helix</keyword>
<feature type="transmembrane region" description="Helical" evidence="6">
    <location>
        <begin position="428"/>
        <end position="445"/>
    </location>
</feature>
<feature type="transmembrane region" description="Helical" evidence="6">
    <location>
        <begin position="128"/>
        <end position="147"/>
    </location>
</feature>
<dbReference type="Pfam" id="PF13520">
    <property type="entry name" value="AA_permease_2"/>
    <property type="match status" value="1"/>
</dbReference>
<evidence type="ECO:0000256" key="2">
    <source>
        <dbReference type="ARBA" id="ARBA00022475"/>
    </source>
</evidence>
<organism evidence="7">
    <name type="scientific">Pseudomonas fluorescens</name>
    <dbReference type="NCBI Taxonomy" id="294"/>
    <lineage>
        <taxon>Bacteria</taxon>
        <taxon>Pseudomonadati</taxon>
        <taxon>Pseudomonadota</taxon>
        <taxon>Gammaproteobacteria</taxon>
        <taxon>Pseudomonadales</taxon>
        <taxon>Pseudomonadaceae</taxon>
        <taxon>Pseudomonas</taxon>
    </lineage>
</organism>
<keyword evidence="3 6" id="KW-0812">Transmembrane</keyword>
<comment type="subcellular location">
    <subcellularLocation>
        <location evidence="1">Cell membrane</location>
        <topology evidence="1">Multi-pass membrane protein</topology>
    </subcellularLocation>
</comment>
<dbReference type="PIRSF" id="PIRSF006060">
    <property type="entry name" value="AA_transporter"/>
    <property type="match status" value="1"/>
</dbReference>
<reference evidence="7" key="1">
    <citation type="journal article" date="2005" name="Appl. Environ. Microbiol.">
        <title>Extracellular protease of Pseudomonas fluorescens CHA0, a biocontrol factor with activity against the root-knot nematode Meloidogyne incognita.</title>
        <authorList>
            <person name="Siddiqui I.A."/>
            <person name="Haas D."/>
            <person name="Heeb S."/>
        </authorList>
    </citation>
    <scope>NUCLEOTIDE SEQUENCE</scope>
    <source>
        <strain evidence="7">CHA0</strain>
    </source>
</reference>
<proteinExistence type="predicted"/>
<feature type="transmembrane region" description="Helical" evidence="6">
    <location>
        <begin position="49"/>
        <end position="68"/>
    </location>
</feature>
<evidence type="ECO:0000256" key="3">
    <source>
        <dbReference type="ARBA" id="ARBA00022692"/>
    </source>
</evidence>
<accession>Q6DUC2</accession>
<dbReference type="Gene3D" id="1.20.1740.10">
    <property type="entry name" value="Amino acid/polyamine transporter I"/>
    <property type="match status" value="1"/>
</dbReference>